<dbReference type="Pfam" id="PF16491">
    <property type="entry name" value="Peptidase_M48_N"/>
    <property type="match status" value="1"/>
</dbReference>
<feature type="transmembrane region" description="Helical" evidence="7">
    <location>
        <begin position="70"/>
        <end position="89"/>
    </location>
</feature>
<comment type="cofactor">
    <cofactor evidence="6">
        <name>Zn(2+)</name>
        <dbReference type="ChEBI" id="CHEBI:29105"/>
    </cofactor>
    <text evidence="6">Binds 1 zinc ion per subunit.</text>
</comment>
<keyword evidence="1 6" id="KW-0645">Protease</keyword>
<dbReference type="RefSeq" id="WP_408181084.1">
    <property type="nucleotide sequence ID" value="NZ_JAQQEZ010000043.1"/>
</dbReference>
<name>A0ABW9B451_9BURK</name>
<keyword evidence="7" id="KW-0472">Membrane</keyword>
<feature type="transmembrane region" description="Helical" evidence="7">
    <location>
        <begin position="143"/>
        <end position="170"/>
    </location>
</feature>
<comment type="caution">
    <text evidence="10">The sequence shown here is derived from an EMBL/GenBank/DDBJ whole genome shotgun (WGS) entry which is preliminary data.</text>
</comment>
<reference evidence="10 11" key="1">
    <citation type="journal article" date="2024" name="Chem. Sci.">
        <title>Discovery of megapolipeptins by genome mining of a Burkholderiales bacteria collection.</title>
        <authorList>
            <person name="Paulo B.S."/>
            <person name="Recchia M.J.J."/>
            <person name="Lee S."/>
            <person name="Fergusson C.H."/>
            <person name="Romanowski S.B."/>
            <person name="Hernandez A."/>
            <person name="Krull N."/>
            <person name="Liu D.Y."/>
            <person name="Cavanagh H."/>
            <person name="Bos A."/>
            <person name="Gray C.A."/>
            <person name="Murphy B.T."/>
            <person name="Linington R.G."/>
            <person name="Eustaquio A.S."/>
        </authorList>
    </citation>
    <scope>NUCLEOTIDE SEQUENCE [LARGE SCALE GENOMIC DNA]</scope>
    <source>
        <strain evidence="10 11">RL17-350-BIC-A</strain>
    </source>
</reference>
<feature type="transmembrane region" description="Helical" evidence="7">
    <location>
        <begin position="101"/>
        <end position="122"/>
    </location>
</feature>
<evidence type="ECO:0000256" key="5">
    <source>
        <dbReference type="ARBA" id="ARBA00023049"/>
    </source>
</evidence>
<evidence type="ECO:0000256" key="3">
    <source>
        <dbReference type="ARBA" id="ARBA00022801"/>
    </source>
</evidence>
<keyword evidence="11" id="KW-1185">Reference proteome</keyword>
<feature type="domain" description="Peptidase M48" evidence="8">
    <location>
        <begin position="209"/>
        <end position="416"/>
    </location>
</feature>
<evidence type="ECO:0000259" key="8">
    <source>
        <dbReference type="Pfam" id="PF01435"/>
    </source>
</evidence>
<organism evidence="10 11">
    <name type="scientific">Paraburkholderia dipogonis</name>
    <dbReference type="NCBI Taxonomy" id="1211383"/>
    <lineage>
        <taxon>Bacteria</taxon>
        <taxon>Pseudomonadati</taxon>
        <taxon>Pseudomonadota</taxon>
        <taxon>Betaproteobacteria</taxon>
        <taxon>Burkholderiales</taxon>
        <taxon>Burkholderiaceae</taxon>
        <taxon>Paraburkholderia</taxon>
    </lineage>
</organism>
<dbReference type="Pfam" id="PF01435">
    <property type="entry name" value="Peptidase_M48"/>
    <property type="match status" value="1"/>
</dbReference>
<feature type="transmembrane region" description="Helical" evidence="7">
    <location>
        <begin position="294"/>
        <end position="317"/>
    </location>
</feature>
<feature type="transmembrane region" description="Helical" evidence="7">
    <location>
        <begin position="176"/>
        <end position="196"/>
    </location>
</feature>
<dbReference type="InterPro" id="IPR027057">
    <property type="entry name" value="CAXX_Prtase_1"/>
</dbReference>
<evidence type="ECO:0000256" key="7">
    <source>
        <dbReference type="SAM" id="Phobius"/>
    </source>
</evidence>
<keyword evidence="5 6" id="KW-0482">Metalloprotease</keyword>
<feature type="transmembrane region" description="Helical" evidence="7">
    <location>
        <begin position="6"/>
        <end position="24"/>
    </location>
</feature>
<evidence type="ECO:0000313" key="10">
    <source>
        <dbReference type="EMBL" id="MFM0006591.1"/>
    </source>
</evidence>
<evidence type="ECO:0000259" key="9">
    <source>
        <dbReference type="Pfam" id="PF16491"/>
    </source>
</evidence>
<sequence length="419" mass="46701">MPTLYFTVLFVIAVVAMVGTKLWLASRQIRFVAGHREQVPSQFAGTIALTAHQRAADYTVERTRLTMIEIVVSAAVLIGLTLLGGVQALDLGISDWLGRGYVGQIALVAAVIAITSAIDLPFDYYRQFVVEQRFGFNRMSKGIFFVDRIKGVLLGAAFGLPLLFVVLWLMNQAGSLWWLWTWIVWVAFQMLVLVLYPSFIAPLFNKFEPLKDEALKSRIEALMQRCGFAAKGLFVMDGSRRSAHGNAYFTGFGAAKRIVFFDTLLARLSGSEIEAVLAHELGHFKRRHVIKRMLVTFAISLAMLALLGWLMQCVWFYEGLGVRPSLIGGNSGLALVLFFLALPVFLFFVTPLGSLSSRKHEFEADAFAATQTDAQDLVNALVKLYEDNASTLTPDPLYTAFYYSHPPASQRIDRLLRHA</sequence>
<keyword evidence="7" id="KW-1133">Transmembrane helix</keyword>
<dbReference type="Proteomes" id="UP001629230">
    <property type="component" value="Unassembled WGS sequence"/>
</dbReference>
<dbReference type="Gene3D" id="3.30.2010.10">
    <property type="entry name" value="Metalloproteases ('zincins'), catalytic domain"/>
    <property type="match status" value="1"/>
</dbReference>
<comment type="similarity">
    <text evidence="6">Belongs to the peptidase M48 family.</text>
</comment>
<dbReference type="CDD" id="cd07343">
    <property type="entry name" value="M48A_Zmpste24p_like"/>
    <property type="match status" value="1"/>
</dbReference>
<keyword evidence="2" id="KW-0479">Metal-binding</keyword>
<gene>
    <name evidence="10" type="ORF">PQR57_37105</name>
</gene>
<evidence type="ECO:0000256" key="2">
    <source>
        <dbReference type="ARBA" id="ARBA00022723"/>
    </source>
</evidence>
<evidence type="ECO:0000256" key="4">
    <source>
        <dbReference type="ARBA" id="ARBA00022833"/>
    </source>
</evidence>
<keyword evidence="7" id="KW-0812">Transmembrane</keyword>
<dbReference type="PANTHER" id="PTHR10120">
    <property type="entry name" value="CAAX PRENYL PROTEASE 1"/>
    <property type="match status" value="1"/>
</dbReference>
<protein>
    <submittedName>
        <fullName evidence="10">M48 family metallopeptidase</fullName>
    </submittedName>
</protein>
<evidence type="ECO:0000256" key="1">
    <source>
        <dbReference type="ARBA" id="ARBA00022670"/>
    </source>
</evidence>
<proteinExistence type="inferred from homology"/>
<accession>A0ABW9B451</accession>
<keyword evidence="3 6" id="KW-0378">Hydrolase</keyword>
<dbReference type="EMBL" id="JAQQEZ010000043">
    <property type="protein sequence ID" value="MFM0006591.1"/>
    <property type="molecule type" value="Genomic_DNA"/>
</dbReference>
<feature type="transmembrane region" description="Helical" evidence="7">
    <location>
        <begin position="329"/>
        <end position="349"/>
    </location>
</feature>
<evidence type="ECO:0000256" key="6">
    <source>
        <dbReference type="RuleBase" id="RU003983"/>
    </source>
</evidence>
<dbReference type="InterPro" id="IPR032456">
    <property type="entry name" value="Peptidase_M48_N"/>
</dbReference>
<feature type="domain" description="CAAX prenyl protease 1 N-terminal" evidence="9">
    <location>
        <begin position="28"/>
        <end position="206"/>
    </location>
</feature>
<dbReference type="InterPro" id="IPR001915">
    <property type="entry name" value="Peptidase_M48"/>
</dbReference>
<evidence type="ECO:0000313" key="11">
    <source>
        <dbReference type="Proteomes" id="UP001629230"/>
    </source>
</evidence>
<keyword evidence="4 6" id="KW-0862">Zinc</keyword>